<organism evidence="6">
    <name type="scientific">Trepomonas sp. PC1</name>
    <dbReference type="NCBI Taxonomy" id="1076344"/>
    <lineage>
        <taxon>Eukaryota</taxon>
        <taxon>Metamonada</taxon>
        <taxon>Diplomonadida</taxon>
        <taxon>Hexamitidae</taxon>
        <taxon>Hexamitinae</taxon>
        <taxon>Trepomonas</taxon>
    </lineage>
</organism>
<keyword evidence="3" id="KW-0560">Oxidoreductase</keyword>
<dbReference type="EMBL" id="GDID01005174">
    <property type="protein sequence ID" value="JAP91432.1"/>
    <property type="molecule type" value="Transcribed_RNA"/>
</dbReference>
<dbReference type="AlphaFoldDB" id="A0A146K3H3"/>
<dbReference type="GO" id="GO:0004601">
    <property type="term" value="F:peroxidase activity"/>
    <property type="evidence" value="ECO:0007669"/>
    <property type="project" value="TreeGrafter"/>
</dbReference>
<evidence type="ECO:0000256" key="4">
    <source>
        <dbReference type="ARBA" id="ARBA00023004"/>
    </source>
</evidence>
<dbReference type="PANTHER" id="PTHR30109:SF0">
    <property type="entry name" value="HYDROXYLAMINE REDUCTASE"/>
    <property type="match status" value="1"/>
</dbReference>
<name>A0A146K3H3_9EUKA</name>
<evidence type="ECO:0000256" key="1">
    <source>
        <dbReference type="ARBA" id="ARBA00022490"/>
    </source>
</evidence>
<protein>
    <submittedName>
        <fullName evidence="6">Hybrid cluster protein</fullName>
    </submittedName>
</protein>
<keyword evidence="5" id="KW-0411">Iron-sulfur</keyword>
<dbReference type="SUPFAM" id="SSF56821">
    <property type="entry name" value="Prismane protein-like"/>
    <property type="match status" value="1"/>
</dbReference>
<dbReference type="GO" id="GO:0050418">
    <property type="term" value="F:hydroxylamine reductase activity"/>
    <property type="evidence" value="ECO:0007669"/>
    <property type="project" value="TreeGrafter"/>
</dbReference>
<proteinExistence type="inferred from homology"/>
<dbReference type="Gene3D" id="1.20.1270.20">
    <property type="match status" value="2"/>
</dbReference>
<dbReference type="InterPro" id="IPR016099">
    <property type="entry name" value="Prismane-like_a/b-sand"/>
</dbReference>
<dbReference type="InterPro" id="IPR011254">
    <property type="entry name" value="Prismane-like_sf"/>
</dbReference>
<keyword evidence="2" id="KW-0479">Metal-binding</keyword>
<dbReference type="HAMAP" id="MF_00069">
    <property type="entry name" value="Hydroxylam_reduct"/>
    <property type="match status" value="1"/>
</dbReference>
<accession>A0A146K3H3</accession>
<dbReference type="SMR" id="A0A146K3H3"/>
<sequence>MCDIEDPMTCYQCEQTVKPNGCTKVGVCTKTPLTAALQDLLVYGCAQHNNLSPKKVIQYMFMTLTNTNHNLQDLENAVEDVRAQVGEKHFDDLVKKAIATSKSEVSPHFYEKKYGKDLNSIVQLGIQGIKGAAAYLDHVYRLEEKMTMDLKELDDLAKQLQTQLAYFVNSATMTDGLQQLLKVGTINFEVTKLLDEMNVKFNGAPELCAIPTKLVPGHSILITGHDLVDLKTLLEKCEPLGINVYTHGEMLPSFAYPELKKFKCLKANYGHAWQLQQSEFEHFPGPILFTTNCIMKPTSKYIDKCYTTGVVGYDGVKHIVNDDWKMILQQAQDMSGFVDEKHCRQVEEKINQKEITSTVGFNYRVFDKLSETLLGMIKNGKIKGFRFVGGCDGVNKSRNVFTNAAESAPEGWIVLTGACGRFKVNTLKLGDIDGIPRLLDVGQCNDIYSAIIILVKLSQALDCTVNDLPLELFVSWYEQKAIVQFLTLLSLGVKNIKLGPTPPVCITPAVFEILQKTYNVSLVQ</sequence>
<dbReference type="GO" id="GO:0051536">
    <property type="term" value="F:iron-sulfur cluster binding"/>
    <property type="evidence" value="ECO:0007669"/>
    <property type="project" value="UniProtKB-KW"/>
</dbReference>
<keyword evidence="1" id="KW-0963">Cytoplasm</keyword>
<dbReference type="InterPro" id="IPR010048">
    <property type="entry name" value="Hydroxylam_reduct"/>
</dbReference>
<dbReference type="GO" id="GO:0005737">
    <property type="term" value="C:cytoplasm"/>
    <property type="evidence" value="ECO:0007669"/>
    <property type="project" value="InterPro"/>
</dbReference>
<dbReference type="InterPro" id="IPR004137">
    <property type="entry name" value="HCP/CODH"/>
</dbReference>
<dbReference type="Pfam" id="PF03063">
    <property type="entry name" value="Prismane"/>
    <property type="match status" value="1"/>
</dbReference>
<dbReference type="GO" id="GO:0046872">
    <property type="term" value="F:metal ion binding"/>
    <property type="evidence" value="ECO:0007669"/>
    <property type="project" value="UniProtKB-KW"/>
</dbReference>
<dbReference type="GO" id="GO:0042542">
    <property type="term" value="P:response to hydrogen peroxide"/>
    <property type="evidence" value="ECO:0007669"/>
    <property type="project" value="TreeGrafter"/>
</dbReference>
<evidence type="ECO:0000256" key="3">
    <source>
        <dbReference type="ARBA" id="ARBA00023002"/>
    </source>
</evidence>
<reference evidence="6" key="1">
    <citation type="submission" date="2015-07" db="EMBL/GenBank/DDBJ databases">
        <title>Adaptation to a free-living lifestyle via gene acquisitions in the diplomonad Trepomonas sp. PC1.</title>
        <authorList>
            <person name="Xu F."/>
            <person name="Jerlstrom-Hultqvist J."/>
            <person name="Kolisko M."/>
            <person name="Simpson A.G.B."/>
            <person name="Roger A.J."/>
            <person name="Svard S.G."/>
            <person name="Andersson J.O."/>
        </authorList>
    </citation>
    <scope>NUCLEOTIDE SEQUENCE</scope>
    <source>
        <strain evidence="6">PC1</strain>
    </source>
</reference>
<dbReference type="PANTHER" id="PTHR30109">
    <property type="entry name" value="HYDROXYLAMINE REDUCTASE"/>
    <property type="match status" value="1"/>
</dbReference>
<dbReference type="InterPro" id="IPR016100">
    <property type="entry name" value="Prismane_a-bundle"/>
</dbReference>
<evidence type="ECO:0000256" key="2">
    <source>
        <dbReference type="ARBA" id="ARBA00022723"/>
    </source>
</evidence>
<dbReference type="NCBIfam" id="TIGR01703">
    <property type="entry name" value="hybrid_clust"/>
    <property type="match status" value="1"/>
</dbReference>
<dbReference type="NCBIfam" id="NF003658">
    <property type="entry name" value="PRK05290.1"/>
    <property type="match status" value="1"/>
</dbReference>
<keyword evidence="4" id="KW-0408">Iron</keyword>
<evidence type="ECO:0000256" key="5">
    <source>
        <dbReference type="ARBA" id="ARBA00023014"/>
    </source>
</evidence>
<evidence type="ECO:0000313" key="6">
    <source>
        <dbReference type="EMBL" id="JAP91432.1"/>
    </source>
</evidence>
<gene>
    <name evidence="6" type="ORF">TPC1_16966</name>
</gene>
<dbReference type="Gene3D" id="3.40.50.2030">
    <property type="match status" value="2"/>
</dbReference>